<dbReference type="Proteomes" id="UP000248066">
    <property type="component" value="Unassembled WGS sequence"/>
</dbReference>
<evidence type="ECO:0000256" key="3">
    <source>
        <dbReference type="ARBA" id="ARBA00023054"/>
    </source>
</evidence>
<name>A0A2W0H232_9BACI</name>
<evidence type="ECO:0000256" key="1">
    <source>
        <dbReference type="ARBA" id="ARBA00009764"/>
    </source>
</evidence>
<gene>
    <name evidence="8" type="ORF">CR205_15790</name>
</gene>
<dbReference type="NCBIfam" id="NF005833">
    <property type="entry name" value="PRK07737.1"/>
    <property type="match status" value="1"/>
</dbReference>
<accession>A0A2W0H232</accession>
<evidence type="ECO:0000256" key="4">
    <source>
        <dbReference type="ARBA" id="ARBA00023143"/>
    </source>
</evidence>
<dbReference type="Pfam" id="PF07195">
    <property type="entry name" value="FliD_C"/>
    <property type="match status" value="1"/>
</dbReference>
<comment type="subunit">
    <text evidence="2 5">Homopentamer.</text>
</comment>
<feature type="domain" description="Flagellar hook-associated protein 2 N-terminal" evidence="6">
    <location>
        <begin position="11"/>
        <end position="108"/>
    </location>
</feature>
<protein>
    <recommendedName>
        <fullName evidence="5">Flagellar hook-associated protein 2</fullName>
        <shortName evidence="5">HAP2</shortName>
    </recommendedName>
    <alternativeName>
        <fullName evidence="5">Flagellar cap protein</fullName>
    </alternativeName>
</protein>
<sequence length="538" mass="60867">MRVMRIGGLASGMDTQDMVRQLMEAERLPMQRMVQDRTWMEMQRDAFREVNLEFTSLRDSFSATGLGLRSTFNQRVVTSSDPSKVTAVGSANAQNASAEIEVSRLAKASTWAGDSFEPDGEFFTRTMSDWEDGPDFDWDENGAAELSFDLKRPGSEDYETVSIQVNRNDRVNDVISRINRSQLGVSAFVDQRNDGSATTVLTSTHSGEGADFRFGDDVTSAFMEAFGVASAPGESIEQYERVQGQDAVFTYNGYEMERETNDFTINGVRYTLHGETTGPVRINTATDSEAIYKDIMTFVEEYNELVDFVNGKLTEERHRDYPPLTSEQRVEMSDHEIELWEEKANSGLLRRDPVLSSAMNQMRTNLFSTVENVDGIFNHLSQIGLTTSRDFRDGGKIVIDDRQMTMANGERMNGEARLRYAIENHPEDLYQLFNASGTTNENGNVPQAERGLIPSIRENLRTAITGITDRAGREGRTLQQFSIGRNILQMEDRISNFERRLQQTEQRYWSQFTAMEKAVQQMNSQAQQMFSMMPGGMM</sequence>
<comment type="function">
    <text evidence="5">Required for morphogenesis and for the elongation of the flagellar filament by facilitating polymerization of the flagellin monomers at the tip of growing filament. Forms a capping structure, which prevents flagellin subunits (transported through the central channel of the flagellum) from leaking out without polymerization at the distal end.</text>
</comment>
<dbReference type="InterPro" id="IPR010809">
    <property type="entry name" value="FliD_C"/>
</dbReference>
<feature type="domain" description="Flagellar hook-associated protein 2 C-terminal" evidence="7">
    <location>
        <begin position="244"/>
        <end position="524"/>
    </location>
</feature>
<evidence type="ECO:0000256" key="2">
    <source>
        <dbReference type="ARBA" id="ARBA00011255"/>
    </source>
</evidence>
<dbReference type="PANTHER" id="PTHR30288">
    <property type="entry name" value="FLAGELLAR CAP/ASSEMBLY PROTEIN FLID"/>
    <property type="match status" value="1"/>
</dbReference>
<keyword evidence="3" id="KW-0175">Coiled coil</keyword>
<dbReference type="InterPro" id="IPR040026">
    <property type="entry name" value="FliD"/>
</dbReference>
<dbReference type="GO" id="GO:0005576">
    <property type="term" value="C:extracellular region"/>
    <property type="evidence" value="ECO:0007669"/>
    <property type="project" value="UniProtKB-SubCell"/>
</dbReference>
<evidence type="ECO:0000256" key="5">
    <source>
        <dbReference type="RuleBase" id="RU362066"/>
    </source>
</evidence>
<dbReference type="Pfam" id="PF02465">
    <property type="entry name" value="FliD_N"/>
    <property type="match status" value="1"/>
</dbReference>
<keyword evidence="9" id="KW-1185">Reference proteome</keyword>
<comment type="similarity">
    <text evidence="1 5">Belongs to the FliD family.</text>
</comment>
<dbReference type="InterPro" id="IPR010810">
    <property type="entry name" value="Flagellin_hook_IN_motif"/>
</dbReference>
<dbReference type="AlphaFoldDB" id="A0A2W0H232"/>
<dbReference type="GO" id="GO:0009421">
    <property type="term" value="C:bacterial-type flagellum filament cap"/>
    <property type="evidence" value="ECO:0007669"/>
    <property type="project" value="InterPro"/>
</dbReference>
<reference evidence="8 9" key="1">
    <citation type="submission" date="2017-10" db="EMBL/GenBank/DDBJ databases">
        <title>Bacillus sp. nov., a halophilic bacterium isolated from a Yangshapao Lake.</title>
        <authorList>
            <person name="Wang H."/>
        </authorList>
    </citation>
    <scope>NUCLEOTIDE SEQUENCE [LARGE SCALE GENOMIC DNA]</scope>
    <source>
        <strain evidence="8 9">YSP-3</strain>
    </source>
</reference>
<dbReference type="GO" id="GO:0071973">
    <property type="term" value="P:bacterial-type flagellum-dependent cell motility"/>
    <property type="evidence" value="ECO:0007669"/>
    <property type="project" value="TreeGrafter"/>
</dbReference>
<evidence type="ECO:0000313" key="8">
    <source>
        <dbReference type="EMBL" id="PYZ95844.1"/>
    </source>
</evidence>
<dbReference type="GO" id="GO:0009424">
    <property type="term" value="C:bacterial-type flagellum hook"/>
    <property type="evidence" value="ECO:0007669"/>
    <property type="project" value="UniProtKB-UniRule"/>
</dbReference>
<dbReference type="InterPro" id="IPR003481">
    <property type="entry name" value="FliD_N"/>
</dbReference>
<evidence type="ECO:0000259" key="6">
    <source>
        <dbReference type="Pfam" id="PF02465"/>
    </source>
</evidence>
<evidence type="ECO:0000259" key="7">
    <source>
        <dbReference type="Pfam" id="PF07195"/>
    </source>
</evidence>
<dbReference type="PANTHER" id="PTHR30288:SF0">
    <property type="entry name" value="FLAGELLAR HOOK-ASSOCIATED PROTEIN 2"/>
    <property type="match status" value="1"/>
</dbReference>
<comment type="caution">
    <text evidence="8">The sequence shown here is derived from an EMBL/GenBank/DDBJ whole genome shotgun (WGS) entry which is preliminary data.</text>
</comment>
<dbReference type="GO" id="GO:0007155">
    <property type="term" value="P:cell adhesion"/>
    <property type="evidence" value="ECO:0007669"/>
    <property type="project" value="InterPro"/>
</dbReference>
<dbReference type="Pfam" id="PF07196">
    <property type="entry name" value="Flagellin_IN"/>
    <property type="match status" value="1"/>
</dbReference>
<proteinExistence type="inferred from homology"/>
<dbReference type="EMBL" id="PDOF01000003">
    <property type="protein sequence ID" value="PYZ95844.1"/>
    <property type="molecule type" value="Genomic_DNA"/>
</dbReference>
<organism evidence="8 9">
    <name type="scientific">Alteribacter lacisalsi</name>
    <dbReference type="NCBI Taxonomy" id="2045244"/>
    <lineage>
        <taxon>Bacteria</taxon>
        <taxon>Bacillati</taxon>
        <taxon>Bacillota</taxon>
        <taxon>Bacilli</taxon>
        <taxon>Bacillales</taxon>
        <taxon>Bacillaceae</taxon>
        <taxon>Alteribacter</taxon>
    </lineage>
</organism>
<evidence type="ECO:0000313" key="9">
    <source>
        <dbReference type="Proteomes" id="UP000248066"/>
    </source>
</evidence>
<keyword evidence="5" id="KW-0964">Secreted</keyword>
<keyword evidence="4 5" id="KW-0975">Bacterial flagellum</keyword>
<comment type="subcellular location">
    <subcellularLocation>
        <location evidence="5">Secreted</location>
    </subcellularLocation>
    <subcellularLocation>
        <location evidence="5">Bacterial flagellum</location>
    </subcellularLocation>
</comment>